<organism evidence="2 3">
    <name type="scientific">Chrysodeixis includens</name>
    <name type="common">Soybean looper</name>
    <name type="synonym">Pseudoplusia includens</name>
    <dbReference type="NCBI Taxonomy" id="689277"/>
    <lineage>
        <taxon>Eukaryota</taxon>
        <taxon>Metazoa</taxon>
        <taxon>Ecdysozoa</taxon>
        <taxon>Arthropoda</taxon>
        <taxon>Hexapoda</taxon>
        <taxon>Insecta</taxon>
        <taxon>Pterygota</taxon>
        <taxon>Neoptera</taxon>
        <taxon>Endopterygota</taxon>
        <taxon>Lepidoptera</taxon>
        <taxon>Glossata</taxon>
        <taxon>Ditrysia</taxon>
        <taxon>Noctuoidea</taxon>
        <taxon>Noctuidae</taxon>
        <taxon>Plusiinae</taxon>
        <taxon>Chrysodeixis</taxon>
    </lineage>
</organism>
<dbReference type="OrthoDB" id="7491751at2759"/>
<dbReference type="EMBL" id="LR824029">
    <property type="protein sequence ID" value="CAD0206101.1"/>
    <property type="molecule type" value="Genomic_DNA"/>
</dbReference>
<accession>A0A9N8Q0T4</accession>
<dbReference type="AlphaFoldDB" id="A0A9N8Q0T4"/>
<evidence type="ECO:0000256" key="1">
    <source>
        <dbReference type="SAM" id="SignalP"/>
    </source>
</evidence>
<evidence type="ECO:0000313" key="2">
    <source>
        <dbReference type="EMBL" id="CAD0206101.1"/>
    </source>
</evidence>
<name>A0A9N8Q0T4_CHRIL</name>
<dbReference type="Proteomes" id="UP001154114">
    <property type="component" value="Chromosome 26"/>
</dbReference>
<keyword evidence="1" id="KW-0732">Signal</keyword>
<feature type="signal peptide" evidence="1">
    <location>
        <begin position="1"/>
        <end position="18"/>
    </location>
</feature>
<sequence>MQTTAIGVLCLSVPGVCSQVQPALVQPLSYVQRPDTDSKALSNIELLIPLVVGEPAARRERVRGELDERFSSIPAYAFTLDEAAPAQASGSRKRELSRQLPRMRSAYLPDEDDGRGVWRACGRLASARAGAAREALLFLCAELLAPAPPAPDTPCACCNRRDLNPMGDHPDM</sequence>
<evidence type="ECO:0000313" key="3">
    <source>
        <dbReference type="Proteomes" id="UP001154114"/>
    </source>
</evidence>
<gene>
    <name evidence="2" type="ORF">CINC_LOCUS8397</name>
</gene>
<keyword evidence="3" id="KW-1185">Reference proteome</keyword>
<protein>
    <submittedName>
        <fullName evidence="2">Uncharacterized protein</fullName>
    </submittedName>
</protein>
<reference evidence="2" key="1">
    <citation type="submission" date="2021-12" db="EMBL/GenBank/DDBJ databases">
        <authorList>
            <person name="King R."/>
        </authorList>
    </citation>
    <scope>NUCLEOTIDE SEQUENCE</scope>
</reference>
<proteinExistence type="predicted"/>
<feature type="chain" id="PRO_5040105078" evidence="1">
    <location>
        <begin position="19"/>
        <end position="172"/>
    </location>
</feature>